<feature type="domain" description="Reverse transcriptase" evidence="1">
    <location>
        <begin position="1"/>
        <end position="179"/>
    </location>
</feature>
<evidence type="ECO:0000259" key="1">
    <source>
        <dbReference type="PROSITE" id="PS50878"/>
    </source>
</evidence>
<dbReference type="AlphaFoldDB" id="A0A0V0IEX1"/>
<protein>
    <submittedName>
        <fullName evidence="2">Putative ovule protein</fullName>
    </submittedName>
</protein>
<name>A0A0V0IEX1_SOLCH</name>
<proteinExistence type="predicted"/>
<dbReference type="PANTHER" id="PTHR33116:SF67">
    <property type="entry name" value="REVERSE TRANSCRIPTASE"/>
    <property type="match status" value="1"/>
</dbReference>
<dbReference type="Pfam" id="PF00078">
    <property type="entry name" value="RVT_1"/>
    <property type="match status" value="1"/>
</dbReference>
<dbReference type="InterPro" id="IPR043502">
    <property type="entry name" value="DNA/RNA_pol_sf"/>
</dbReference>
<organism evidence="2">
    <name type="scientific">Solanum chacoense</name>
    <name type="common">Chaco potato</name>
    <dbReference type="NCBI Taxonomy" id="4108"/>
    <lineage>
        <taxon>Eukaryota</taxon>
        <taxon>Viridiplantae</taxon>
        <taxon>Streptophyta</taxon>
        <taxon>Embryophyta</taxon>
        <taxon>Tracheophyta</taxon>
        <taxon>Spermatophyta</taxon>
        <taxon>Magnoliopsida</taxon>
        <taxon>eudicotyledons</taxon>
        <taxon>Gunneridae</taxon>
        <taxon>Pentapetalae</taxon>
        <taxon>asterids</taxon>
        <taxon>lamiids</taxon>
        <taxon>Solanales</taxon>
        <taxon>Solanaceae</taxon>
        <taxon>Solanoideae</taxon>
        <taxon>Solaneae</taxon>
        <taxon>Solanum</taxon>
    </lineage>
</organism>
<dbReference type="EMBL" id="GEDG01008036">
    <property type="protein sequence ID" value="JAP30470.1"/>
    <property type="molecule type" value="Transcribed_RNA"/>
</dbReference>
<reference evidence="2" key="1">
    <citation type="submission" date="2015-12" db="EMBL/GenBank/DDBJ databases">
        <title>Gene expression during late stages of embryo sac development: a critical building block for successful pollen-pistil interactions.</title>
        <authorList>
            <person name="Liu Y."/>
            <person name="Joly V."/>
            <person name="Sabar M."/>
            <person name="Matton D.P."/>
        </authorList>
    </citation>
    <scope>NUCLEOTIDE SEQUENCE</scope>
</reference>
<dbReference type="SUPFAM" id="SSF56672">
    <property type="entry name" value="DNA/RNA polymerases"/>
    <property type="match status" value="1"/>
</dbReference>
<dbReference type="InterPro" id="IPR000477">
    <property type="entry name" value="RT_dom"/>
</dbReference>
<dbReference type="PANTHER" id="PTHR33116">
    <property type="entry name" value="REVERSE TRANSCRIPTASE ZINC-BINDING DOMAIN-CONTAINING PROTEIN-RELATED-RELATED"/>
    <property type="match status" value="1"/>
</dbReference>
<accession>A0A0V0IEX1</accession>
<sequence>MTKAYDRVSWKFLIQVLRRFGFSERIIDMIVRLISNNWYSVLMNGKPFGFFQSSRGLKQGDPLSPTLFIIAAEVLTRALNGLYENAEFKGFGLPKWSPQINHLSYADDTIIFCSGHPKSMRMMMSVLRRYERVSGQMINIDKSICYLHEKVPITVCNQIKRITGVRQGNFPFTYLGCPIFYGKQNKRHFELLIKKVVKRMAMWQNRLLSYGGRYILISHVLQSKPMYLLSAMNPPVSVLNQLHKLFAKFFWGNATGSKNKHWVSWESMCYPKEEGGVGFQVFT</sequence>
<dbReference type="PROSITE" id="PS50878">
    <property type="entry name" value="RT_POL"/>
    <property type="match status" value="1"/>
</dbReference>
<evidence type="ECO:0000313" key="2">
    <source>
        <dbReference type="EMBL" id="JAP30470.1"/>
    </source>
</evidence>